<proteinExistence type="predicted"/>
<dbReference type="Proteomes" id="UP001163223">
    <property type="component" value="Chromosome"/>
</dbReference>
<gene>
    <name evidence="1" type="ORF">OXU80_22225</name>
</gene>
<protein>
    <submittedName>
        <fullName evidence="1">Phage tail length tape measure family protein</fullName>
    </submittedName>
</protein>
<evidence type="ECO:0000313" key="1">
    <source>
        <dbReference type="EMBL" id="WAJ27532.1"/>
    </source>
</evidence>
<keyword evidence="2" id="KW-1185">Reference proteome</keyword>
<sequence length="1842" mass="193527">MTPSGDVAREIARQHDQTAKGMANAQRLAESLQRSLDPAYRSMAKLAEVQVQLNRAVEGGAITWDRHAQLLALASDRYDDTSKSMKAANQNIKLTADQMLNLGRQAGDAATMFAMGASPLQIFSSQAAQVVDALASGPEGLTGSLRAAKDGVAGFLASLGRTNLIAAGVTTGLLAVGGAAAYFMNRGVDAAKKAEAAQQAFNRALRDTKSAYGDLAGAAERVMERESFVSPIVAQQRLAGAVKAQKDAREAAIKALRDVPGAAPDDYAQNLASELGGILSGNEFDPIRKEIEAAVDAVISAGLPLAEFEQRLSALQIDPKLEEETYNWRSALLAAVDAAVKAENAIEGLQQAVVEANFATWTKALADARGQMAGFIPEAKSAADQIEEIYQRQVAAIRNLGGDDRDIQARMRQAGEDRAKAIGELSRDAVRQAQEAQDALSNLSLSDDERTLTAIRQRYDFEIAELERLNGSEEAVAAKRREREAALAAASVEIQQRLDDEAQAYRDASQARIDGIDRMTAGLEAEIATLGMSEGAAAAYRFEMEALAAAKAAAAQAGRPVTEDELRAIQDATGDVAALTDQLIAMREAKAQADRLADFEEGLNFDISIAGLPEAEQEIRRTLNDLGVAFDSEQGQRLAGNMRFLDSLDDTKSELINVRDLVEDAAGSIIDGFGDGKSAVDGFIDALAGIGRTLASAGLNRFMDGIFGTGQGAPVGVAGAIGQAASSVAGRQVAFTGSGTYGFSMPQTYAAPVMPVQREVLPALGRMTDSLDAAAKAIRTIESGSAGGNYSAMGPITRSGDRAYGAYQVMGANIPSWSKAALGRIVSNVEFLGSREIQDAVFSHRFGGYMQKYGAEGASRAWFAGEGGMRNYRATDVVGTSVGGYGSRFGQLYAQHGAAGGYVAPERVSSTVDFARAVEVGSINATRKVASGGVPGVDPWSGMRTTTAPGLAVGSSAGAQGGGTNLLGGALGAVGIGVSAYQSGDPLGGALSGGLGGMELGSMLGIGGPAGMLLGAGIGLLGGLFGSRSKKKEEARQRKMAADQAWSDNYNSLLEYKDVVYRTPKGALSGQLTELERTLDQFSKLADATKDSGNRQHIEDIRDQLGRYSELLKSMFRDTLPTVLEDLSAGRGLDTAFTKARDSVQAEAEAYRGLIEDVKLSFQPDFSGRDAIIGDYKDQVASIEKQRRLAQNMARVGDLTVNGDGGINDPASSLPAKMKAFGENLVAAEIERDKAVAAWEAANADVQARYDEAVGKAVTAAREGLLRIVSGDVVEQSDIEAALAEARGAAAGLDVALKDLGMSAEEAATAIQGALDKRIALLAETFTRGLQDQIDELDGKGYLAGFRDLIEQRDTLLKDASLINVDTSLVSTFFQKQAQALVDGAELTGEGFADLIKLFPELSGVVKAFADDMEETLRQIAERIEGYDERRFSALEDTSTLSGAMSAFNRRAARERYAEGLAGGEGMFALDAALAAEKVATIQDLLTRARQDEVSEIEDTINRLEGLRDEWKDLRDSLKLDDTLSPLSQYDQFLEAQKQFRETVAAARGTGPEAEEAQAKLAGISQSYLEEAKAYYASSEDYYAAFREVQGVLETSETLADQQLKLQQGALDIAKKQLDAMTGVKDSIGVLQAALVAALAASKAANAAAGVVPGVGGGTGTPGTGGGTGGTGTGGSSFIPKNDLEHFLGVQYGAILGRAPDAAGVAYYQALRDQGATADQLIAMIKNSPEAQGRGYAFGGLVSGPGTGTSDSIMARLSAGEFVMPARAVTPQTLPMLEGMRSGRMAGNDNAEMIAELRGLRAEVRSLRATVAEGELANVAATRAGVAAQQAAAVEQKKAASR</sequence>
<dbReference type="EMBL" id="CP113520">
    <property type="protein sequence ID" value="WAJ27532.1"/>
    <property type="molecule type" value="Genomic_DNA"/>
</dbReference>
<reference evidence="1" key="1">
    <citation type="submission" date="2022-11" db="EMBL/GenBank/DDBJ databases">
        <title>beta-Carotene-producing bacterium, Jeongeuplla avenae sp. nov., alleviates the salt stress of Arabidopsis seedlings.</title>
        <authorList>
            <person name="Jiang L."/>
            <person name="Lee J."/>
        </authorList>
    </citation>
    <scope>NUCLEOTIDE SEQUENCE</scope>
    <source>
        <strain evidence="1">DY_R2A_6</strain>
    </source>
</reference>
<accession>A0ACD4NL60</accession>
<evidence type="ECO:0000313" key="2">
    <source>
        <dbReference type="Proteomes" id="UP001163223"/>
    </source>
</evidence>
<organism evidence="1 2">
    <name type="scientific">Antarcticirhabdus aurantiaca</name>
    <dbReference type="NCBI Taxonomy" id="2606717"/>
    <lineage>
        <taxon>Bacteria</taxon>
        <taxon>Pseudomonadati</taxon>
        <taxon>Pseudomonadota</taxon>
        <taxon>Alphaproteobacteria</taxon>
        <taxon>Hyphomicrobiales</taxon>
        <taxon>Aurantimonadaceae</taxon>
        <taxon>Antarcticirhabdus</taxon>
    </lineage>
</organism>
<name>A0ACD4NL60_9HYPH</name>